<dbReference type="AlphaFoldDB" id="A0A6C0LPB4"/>
<protein>
    <submittedName>
        <fullName evidence="2">Uncharacterized protein</fullName>
    </submittedName>
</protein>
<accession>A0A6C0LPB4</accession>
<feature type="region of interest" description="Disordered" evidence="1">
    <location>
        <begin position="1"/>
        <end position="37"/>
    </location>
</feature>
<organism evidence="2">
    <name type="scientific">viral metagenome</name>
    <dbReference type="NCBI Taxonomy" id="1070528"/>
    <lineage>
        <taxon>unclassified sequences</taxon>
        <taxon>metagenomes</taxon>
        <taxon>organismal metagenomes</taxon>
    </lineage>
</organism>
<evidence type="ECO:0000313" key="2">
    <source>
        <dbReference type="EMBL" id="QHU31122.1"/>
    </source>
</evidence>
<evidence type="ECO:0000256" key="1">
    <source>
        <dbReference type="SAM" id="MobiDB-lite"/>
    </source>
</evidence>
<sequence>MKHKKRTVKPKHGGTDQPMTIDELNDGPVNDDPIVEDNYDDSIVEDMSQPDGGPMMIEELNVEDDTEGQTDSEMDGGRKKNKTRKRAKQTMGTKKKKKTKKIKKKNKKNKKTRKTRKKMKGGNQMFGRGYGANCNDPNFSIKNTNLLKLFPYKPT</sequence>
<feature type="compositionally biased region" description="Acidic residues" evidence="1">
    <location>
        <begin position="61"/>
        <end position="74"/>
    </location>
</feature>
<reference evidence="2" key="1">
    <citation type="journal article" date="2020" name="Nature">
        <title>Giant virus diversity and host interactions through global metagenomics.</title>
        <authorList>
            <person name="Schulz F."/>
            <person name="Roux S."/>
            <person name="Paez-Espino D."/>
            <person name="Jungbluth S."/>
            <person name="Walsh D.A."/>
            <person name="Denef V.J."/>
            <person name="McMahon K.D."/>
            <person name="Konstantinidis K.T."/>
            <person name="Eloe-Fadrosh E.A."/>
            <person name="Kyrpides N.C."/>
            <person name="Woyke T."/>
        </authorList>
    </citation>
    <scope>NUCLEOTIDE SEQUENCE</scope>
    <source>
        <strain evidence="2">GVMAG-M-3300027892-73</strain>
    </source>
</reference>
<dbReference type="EMBL" id="MN740524">
    <property type="protein sequence ID" value="QHU31122.1"/>
    <property type="molecule type" value="Genomic_DNA"/>
</dbReference>
<feature type="compositionally biased region" description="Basic residues" evidence="1">
    <location>
        <begin position="1"/>
        <end position="12"/>
    </location>
</feature>
<name>A0A6C0LPB4_9ZZZZ</name>
<feature type="region of interest" description="Disordered" evidence="1">
    <location>
        <begin position="61"/>
        <end position="137"/>
    </location>
</feature>
<feature type="compositionally biased region" description="Basic residues" evidence="1">
    <location>
        <begin position="79"/>
        <end position="120"/>
    </location>
</feature>
<proteinExistence type="predicted"/>